<evidence type="ECO:0000313" key="2">
    <source>
        <dbReference type="EMBL" id="ABW18541.1"/>
    </source>
</evidence>
<organism evidence="2 3">
    <name type="scientific">Alkaliphilus oremlandii (strain OhILAs)</name>
    <name type="common">Clostridium oremlandii (strain OhILAs)</name>
    <dbReference type="NCBI Taxonomy" id="350688"/>
    <lineage>
        <taxon>Bacteria</taxon>
        <taxon>Bacillati</taxon>
        <taxon>Bacillota</taxon>
        <taxon>Clostridia</taxon>
        <taxon>Peptostreptococcales</taxon>
        <taxon>Natronincolaceae</taxon>
        <taxon>Alkaliphilus</taxon>
    </lineage>
</organism>
<reference evidence="3" key="1">
    <citation type="submission" date="2007-10" db="EMBL/GenBank/DDBJ databases">
        <title>Complete genome of Alkaliphilus oremlandii OhILAs.</title>
        <authorList>
            <person name="Copeland A."/>
            <person name="Lucas S."/>
            <person name="Lapidus A."/>
            <person name="Barry K."/>
            <person name="Detter J.C."/>
            <person name="Glavina del Rio T."/>
            <person name="Hammon N."/>
            <person name="Israni S."/>
            <person name="Dalin E."/>
            <person name="Tice H."/>
            <person name="Pitluck S."/>
            <person name="Chain P."/>
            <person name="Malfatti S."/>
            <person name="Shin M."/>
            <person name="Vergez L."/>
            <person name="Schmutz J."/>
            <person name="Larimer F."/>
            <person name="Land M."/>
            <person name="Hauser L."/>
            <person name="Kyrpides N."/>
            <person name="Mikhailova N."/>
            <person name="Stolz J.F."/>
            <person name="Dawson A."/>
            <person name="Fisher E."/>
            <person name="Crable B."/>
            <person name="Perera E."/>
            <person name="Lisak J."/>
            <person name="Ranganathan M."/>
            <person name="Basu P."/>
            <person name="Richardson P."/>
        </authorList>
    </citation>
    <scope>NUCLEOTIDE SEQUENCE [LARGE SCALE GENOMIC DNA]</scope>
    <source>
        <strain evidence="3">OhILAs</strain>
    </source>
</reference>
<dbReference type="PROSITE" id="PS50889">
    <property type="entry name" value="S4"/>
    <property type="match status" value="1"/>
</dbReference>
<dbReference type="CDD" id="cd00165">
    <property type="entry name" value="S4"/>
    <property type="match status" value="1"/>
</dbReference>
<dbReference type="KEGG" id="aoe:Clos_0994"/>
<dbReference type="RefSeq" id="WP_012158853.1">
    <property type="nucleotide sequence ID" value="NC_009922.1"/>
</dbReference>
<dbReference type="OrthoDB" id="9810886at2"/>
<keyword evidence="3" id="KW-1185">Reference proteome</keyword>
<dbReference type="Proteomes" id="UP000000269">
    <property type="component" value="Chromosome"/>
</dbReference>
<dbReference type="HOGENOM" id="CLU_133094_0_0_9"/>
<name>A8MG03_ALKOO</name>
<sequence length="168" mass="20027">MENRLRLTWNIYNGEIAIEERYCHNCGKKVEFKDSLRRRQNANGKNIYHFAIYKCLKGHSWNKQLDIFKAKPGLENDSEEFFDQESQFDEIVIGQFKQERITNVEIYMNTLQKKVRIDKFLSSKIQDMTREKIVDLINLGFIKINDKEVRSKANLKEKDVIDLLISEF</sequence>
<dbReference type="EMBL" id="CP000853">
    <property type="protein sequence ID" value="ABW18541.1"/>
    <property type="molecule type" value="Genomic_DNA"/>
</dbReference>
<dbReference type="eggNOG" id="COG4332">
    <property type="taxonomic scope" value="Bacteria"/>
</dbReference>
<dbReference type="Gene3D" id="3.10.290.10">
    <property type="entry name" value="RNA-binding S4 domain"/>
    <property type="match status" value="1"/>
</dbReference>
<dbReference type="GO" id="GO:0003723">
    <property type="term" value="F:RNA binding"/>
    <property type="evidence" value="ECO:0007669"/>
    <property type="project" value="UniProtKB-KW"/>
</dbReference>
<dbReference type="AlphaFoldDB" id="A8MG03"/>
<keyword evidence="1" id="KW-0694">RNA-binding</keyword>
<evidence type="ECO:0000313" key="3">
    <source>
        <dbReference type="Proteomes" id="UP000000269"/>
    </source>
</evidence>
<dbReference type="InterPro" id="IPR036986">
    <property type="entry name" value="S4_RNA-bd_sf"/>
</dbReference>
<evidence type="ECO:0000256" key="1">
    <source>
        <dbReference type="PROSITE-ProRule" id="PRU00182"/>
    </source>
</evidence>
<dbReference type="SUPFAM" id="SSF55174">
    <property type="entry name" value="Alpha-L RNA-binding motif"/>
    <property type="match status" value="1"/>
</dbReference>
<protein>
    <submittedName>
        <fullName evidence="2">RNA-binding S4 domain protein</fullName>
    </submittedName>
</protein>
<proteinExistence type="predicted"/>
<accession>A8MG03</accession>
<gene>
    <name evidence="2" type="ordered locus">Clos_0994</name>
</gene>